<comment type="cofactor">
    <cofactor evidence="1">
        <name>pyridoxal 5'-phosphate</name>
        <dbReference type="ChEBI" id="CHEBI:597326"/>
    </cofactor>
</comment>
<dbReference type="InterPro" id="IPR015424">
    <property type="entry name" value="PyrdxlP-dep_Trfase"/>
</dbReference>
<evidence type="ECO:0000256" key="3">
    <source>
        <dbReference type="ARBA" id="ARBA00022793"/>
    </source>
</evidence>
<comment type="caution">
    <text evidence="8">The sequence shown here is derived from an EMBL/GenBank/DDBJ whole genome shotgun (WGS) entry which is preliminary data.</text>
</comment>
<proteinExistence type="inferred from homology"/>
<evidence type="ECO:0000313" key="8">
    <source>
        <dbReference type="EMBL" id="MFM9414023.1"/>
    </source>
</evidence>
<keyword evidence="9" id="KW-1185">Reference proteome</keyword>
<evidence type="ECO:0000256" key="4">
    <source>
        <dbReference type="ARBA" id="ARBA00022898"/>
    </source>
</evidence>
<organism evidence="8 9">
    <name type="scientific">Peptococcus simiae</name>
    <dbReference type="NCBI Taxonomy" id="1643805"/>
    <lineage>
        <taxon>Bacteria</taxon>
        <taxon>Bacillati</taxon>
        <taxon>Bacillota</taxon>
        <taxon>Clostridia</taxon>
        <taxon>Eubacteriales</taxon>
        <taxon>Peptococcaceae</taxon>
        <taxon>Peptococcus</taxon>
    </lineage>
</organism>
<dbReference type="InterPro" id="IPR015421">
    <property type="entry name" value="PyrdxlP-dep_Trfase_major"/>
</dbReference>
<dbReference type="PANTHER" id="PTHR43277:SF4">
    <property type="entry name" value="ARGININE DECARBOXYLASE"/>
    <property type="match status" value="1"/>
</dbReference>
<comment type="similarity">
    <text evidence="2">Belongs to the Orn/Lys/Arg decarboxylase class-I family.</text>
</comment>
<dbReference type="Gene3D" id="3.40.640.10">
    <property type="entry name" value="Type I PLP-dependent aspartate aminotransferase-like (Major domain)"/>
    <property type="match status" value="1"/>
</dbReference>
<evidence type="ECO:0008006" key="10">
    <source>
        <dbReference type="Google" id="ProtNLM"/>
    </source>
</evidence>
<dbReference type="RefSeq" id="WP_408977636.1">
    <property type="nucleotide sequence ID" value="NZ_JBJUVG010000008.1"/>
</dbReference>
<dbReference type="Pfam" id="PF03711">
    <property type="entry name" value="OKR_DC_1_C"/>
    <property type="match status" value="1"/>
</dbReference>
<feature type="domain" description="Orn/Lys/Arg decarboxylases family 1 pyridoxal-P attachment site" evidence="6">
    <location>
        <begin position="5"/>
        <end position="289"/>
    </location>
</feature>
<gene>
    <name evidence="8" type="ORF">ACKQTC_06555</name>
</gene>
<dbReference type="SUPFAM" id="SSF55904">
    <property type="entry name" value="Ornithine decarboxylase C-terminal domain"/>
    <property type="match status" value="1"/>
</dbReference>
<evidence type="ECO:0000256" key="2">
    <source>
        <dbReference type="ARBA" id="ARBA00010671"/>
    </source>
</evidence>
<dbReference type="SUPFAM" id="SSF53383">
    <property type="entry name" value="PLP-dependent transferases"/>
    <property type="match status" value="1"/>
</dbReference>
<dbReference type="InterPro" id="IPR008286">
    <property type="entry name" value="Prn/Lys/Arg_de-COase_C"/>
</dbReference>
<dbReference type="Pfam" id="PF01276">
    <property type="entry name" value="OKR_DC_1"/>
    <property type="match status" value="1"/>
</dbReference>
<accession>A0ABW9GZP0</accession>
<reference evidence="8 9" key="1">
    <citation type="journal article" date="2016" name="Int. J. Syst. Evol. Microbiol.">
        <title>Peptococcus simiae sp. nov., isolated from rhesus macaque faeces and emended description of the genus Peptococcus.</title>
        <authorList>
            <person name="Shkoporov A.N."/>
            <person name="Efimov B.A."/>
            <person name="Kondova I."/>
            <person name="Ouwerling B."/>
            <person name="Chaplin A.V."/>
            <person name="Shcherbakova V.A."/>
            <person name="Langermans J.A.M."/>
        </authorList>
    </citation>
    <scope>NUCLEOTIDE SEQUENCE [LARGE SCALE GENOMIC DNA]</scope>
    <source>
        <strain evidence="8 9">M108</strain>
    </source>
</reference>
<dbReference type="EMBL" id="JBJUVG010000008">
    <property type="protein sequence ID" value="MFM9414023.1"/>
    <property type="molecule type" value="Genomic_DNA"/>
</dbReference>
<dbReference type="InterPro" id="IPR052357">
    <property type="entry name" value="Orn_Lys_Arg_decarboxylase-I"/>
</dbReference>
<feature type="domain" description="Orn/Lys/Arg decarboxylase C-terminal" evidence="7">
    <location>
        <begin position="385"/>
        <end position="424"/>
    </location>
</feature>
<evidence type="ECO:0000256" key="1">
    <source>
        <dbReference type="ARBA" id="ARBA00001933"/>
    </source>
</evidence>
<keyword evidence="5" id="KW-0456">Lyase</keyword>
<keyword evidence="3" id="KW-0210">Decarboxylase</keyword>
<dbReference type="InterPro" id="IPR036633">
    <property type="entry name" value="Prn/Lys/Arg_de-COase_C_sf"/>
</dbReference>
<sequence length="449" mass="46753">MGNFLWQALTAYTDKNRQSAHTPGHGAGQVVPPRLAAAWGEAIFRYDQTELPGLDVLAEAEGVLAQSQADVAACHGVAFARYLVGGSTAGILAMCLAFCRQETVLVPRHAHHSIRNGLVLADARAIDLPVDIDPRTGAILGVSKANLEAALAAHPEARVFWHIDPSYDGARALEALSAARAAGLLILTDGAHGAHYGFHPAYPRPAEGDVRVVSSHKTLPVLTGASLLLGRSSAQEEALDRALQMVQTSSPSYLMLAALEAAYDWLPTAAAQAQMTEGLARLAALRRDLAGTPLAVTVYDDPLRWTLSAPGLTGLALAERLAALGLDVELANSRTALLLWPLTGPRVGGARALKALAGQLTPGPDRRPPLAPLPLPRVYLAPQTALAAPSKLVPLAEAAGAIAADSLEVTPPAIPLVLPGEEISPAIIEAALAAGLSPTRLVAVLEETP</sequence>
<dbReference type="Gene3D" id="3.90.100.10">
    <property type="entry name" value="Orn/Lys/Arg decarboxylase, C-terminal domain"/>
    <property type="match status" value="1"/>
</dbReference>
<evidence type="ECO:0000313" key="9">
    <source>
        <dbReference type="Proteomes" id="UP001631949"/>
    </source>
</evidence>
<dbReference type="PANTHER" id="PTHR43277">
    <property type="entry name" value="ARGININE DECARBOXYLASE"/>
    <property type="match status" value="1"/>
</dbReference>
<evidence type="ECO:0000259" key="6">
    <source>
        <dbReference type="Pfam" id="PF01276"/>
    </source>
</evidence>
<dbReference type="Proteomes" id="UP001631949">
    <property type="component" value="Unassembled WGS sequence"/>
</dbReference>
<name>A0ABW9GZP0_9FIRM</name>
<keyword evidence="4" id="KW-0663">Pyridoxal phosphate</keyword>
<protein>
    <recommendedName>
        <fullName evidence="10">Arginine/lysine/ornithine decarboxylase</fullName>
    </recommendedName>
</protein>
<dbReference type="InterPro" id="IPR000310">
    <property type="entry name" value="Orn/Lys/Arg_deCO2ase_major_dom"/>
</dbReference>
<evidence type="ECO:0000259" key="7">
    <source>
        <dbReference type="Pfam" id="PF03711"/>
    </source>
</evidence>
<evidence type="ECO:0000256" key="5">
    <source>
        <dbReference type="ARBA" id="ARBA00023239"/>
    </source>
</evidence>